<keyword evidence="2" id="KW-1185">Reference proteome</keyword>
<sequence length="283" mass="32788">MLSVSVISVKFTGNKELFMLLQRLTNDKGVLTVPIASLVIERDSMNGLFIESLDTTGLFQPRNLQTFYVQAFILFVVNLYDPDYLETFSHPKSELVFLKSSTAKKILAPKKLLKYWQNVFHMMYSNVMVHSNYHRTSILFDNIDQFHFFDDDPKSKTEKVPIDDFLMILLQRKDFVEGGIVVAVKDNCLTARNAENYFVPNEKKIKKLSKCFKIGYTIENDVYDFLSKIRTGDYSSHIIASESIEKSVDLKCIQFQDIPLIIEEELEKICEEPVIVLQPRKKK</sequence>
<dbReference type="VEuPathDB" id="MicrosporidiaDB:THOM_2492"/>
<dbReference type="OMA" id="IDQFHFF"/>
<name>L7JT21_TRAHO</name>
<dbReference type="EMBL" id="JH994035">
    <property type="protein sequence ID" value="ELQ74579.1"/>
    <property type="molecule type" value="Genomic_DNA"/>
</dbReference>
<evidence type="ECO:0000313" key="2">
    <source>
        <dbReference type="Proteomes" id="UP000011185"/>
    </source>
</evidence>
<dbReference type="OrthoDB" id="2190184at2759"/>
<protein>
    <submittedName>
        <fullName evidence="1">Uncharacterized protein</fullName>
    </submittedName>
</protein>
<organism evidence="1 2">
    <name type="scientific">Trachipleistophora hominis</name>
    <name type="common">Microsporidian parasite</name>
    <dbReference type="NCBI Taxonomy" id="72359"/>
    <lineage>
        <taxon>Eukaryota</taxon>
        <taxon>Fungi</taxon>
        <taxon>Fungi incertae sedis</taxon>
        <taxon>Microsporidia</taxon>
        <taxon>Pleistophoridae</taxon>
        <taxon>Trachipleistophora</taxon>
    </lineage>
</organism>
<accession>L7JT21</accession>
<dbReference type="InParanoid" id="L7JT21"/>
<dbReference type="HOGENOM" id="CLU_091759_0_0_1"/>
<evidence type="ECO:0000313" key="1">
    <source>
        <dbReference type="EMBL" id="ELQ74579.1"/>
    </source>
</evidence>
<reference evidence="1 2" key="1">
    <citation type="journal article" date="2012" name="PLoS Pathog.">
        <title>The genome of the obligate intracellular parasite Trachipleistophora hominis: new insights into microsporidian genome dynamics and reductive evolution.</title>
        <authorList>
            <person name="Heinz E."/>
            <person name="Williams T.A."/>
            <person name="Nakjang S."/>
            <person name="Noel C.J."/>
            <person name="Swan D.C."/>
            <person name="Goldberg A.V."/>
            <person name="Harris S.R."/>
            <person name="Weinmaier T."/>
            <person name="Markert S."/>
            <person name="Becher D."/>
            <person name="Bernhardt J."/>
            <person name="Dagan T."/>
            <person name="Hacker C."/>
            <person name="Lucocq J.M."/>
            <person name="Schweder T."/>
            <person name="Rattei T."/>
            <person name="Hall N."/>
            <person name="Hirt R.P."/>
            <person name="Embley T.M."/>
        </authorList>
    </citation>
    <scope>NUCLEOTIDE SEQUENCE [LARGE SCALE GENOMIC DNA]</scope>
</reference>
<dbReference type="AlphaFoldDB" id="L7JT21"/>
<proteinExistence type="predicted"/>
<gene>
    <name evidence="1" type="ORF">THOM_2492</name>
</gene>
<dbReference type="Proteomes" id="UP000011185">
    <property type="component" value="Unassembled WGS sequence"/>
</dbReference>
<dbReference type="STRING" id="72359.L7JT21"/>